<feature type="domain" description="Thyroglobulin type-1" evidence="6">
    <location>
        <begin position="566"/>
        <end position="626"/>
    </location>
</feature>
<keyword evidence="4" id="KW-0732">Signal</keyword>
<organism evidence="9 10">
    <name type="scientific">Haemonchus contortus</name>
    <name type="common">Barber pole worm</name>
    <dbReference type="NCBI Taxonomy" id="6289"/>
    <lineage>
        <taxon>Eukaryota</taxon>
        <taxon>Metazoa</taxon>
        <taxon>Ecdysozoa</taxon>
        <taxon>Nematoda</taxon>
        <taxon>Chromadorea</taxon>
        <taxon>Rhabditida</taxon>
        <taxon>Rhabditina</taxon>
        <taxon>Rhabditomorpha</taxon>
        <taxon>Strongyloidea</taxon>
        <taxon>Trichostrongylidae</taxon>
        <taxon>Haemonchus</taxon>
    </lineage>
</organism>
<evidence type="ECO:0000259" key="5">
    <source>
        <dbReference type="PROSITE" id="PS50279"/>
    </source>
</evidence>
<dbReference type="InterPro" id="IPR003645">
    <property type="entry name" value="Fol_N"/>
</dbReference>
<dbReference type="InterPro" id="IPR028150">
    <property type="entry name" value="Lustrin_cystein"/>
</dbReference>
<dbReference type="Pfam" id="PF00086">
    <property type="entry name" value="Thyroglobulin_1"/>
    <property type="match status" value="6"/>
</dbReference>
<dbReference type="Pfam" id="PF00095">
    <property type="entry name" value="WAP"/>
    <property type="match status" value="10"/>
</dbReference>
<dbReference type="PRINTS" id="PR00759">
    <property type="entry name" value="BASICPTASE"/>
</dbReference>
<name>A0A7I4YRZ3_HAECO</name>
<protein>
    <submittedName>
        <fullName evidence="10">Antileukoproteinase-like</fullName>
    </submittedName>
</protein>
<evidence type="ECO:0000259" key="7">
    <source>
        <dbReference type="PROSITE" id="PS51252"/>
    </source>
</evidence>
<sequence>MSLTLTMILLILSTFTGWASGGIPPFIEDSCLLRPPQCNLICTVGYQRGSTGSCVCACATDPCQAKLCAVGEHCVTLNGVARCIQNIDSSRPECPRVNRGICTLQCQRDSDCAEKQICCSNGCGRECMSSLRTEPFRSEIEPVRPVDANSFHNLITAVGELHPIFHGTKVIIPAINTTISPVALHMDKTPVQQVNTTTLKREKPGVCPPAGDEEPCSTYTKCTDDMQCPDVEKCCKNACGSVCVDPTKATNCIHLVVSVKKLPTQRLSNNYLPKCDENGKFAPIQCDQLQCWCVDVNYGTEITGSAVLVAMKRGDMCRDLRLCGVKCSNHCPHGLKMTVFGCPDPTCACRDLCEGIRCPNNADTCQLIEPDCAQPPCLPVPRCLLNPCPTGQPMALQNGVTALCATSDQCSPNHWCHKVGYNGLGFCCVGMENTKDTTRGEDSCPAVTPLKSARCSSKCSTDRDCVNGKCCFDGCGLSCSPLEAPKMHRVIVPQRRNHHFQPGDVATHNKGVLSSLVADCPSSVERSLVEKFANCTSSCTSDNDCVGMKRCCRVGCSTQCLYPIRTTPCLQMALTAELYGLRKIYRCNREGRFERVQCSDDGCFCVDIDSGDEISGTRTTDSVPNCEGSRKCPDVVCRTSCPYEFERDANGCRSCRCKNPCAPVKCHQGSYCIMTAVNCFQSENCPPQPRCVLNLCPRGEPFISQVGVVETCNSNDQCPSGHWCHQVGFSSTGLCCALPARTVHAGRCPSTAPLLHNLTVCGFNCRSDGDCQVSEKCCYDGCGLHCKAVTSDLTESGEVTRPELIKPGQCPYYDERSCENPSRADQCSSDDECAGVQKCCSDGCSKKCLYPENGSACVQAKSALQMIGQSERIQCRPDGSFEEVQCDSEFCWCVNDLGVEVEGTRSSENIPPNCKTPRKCFVPLCTNKILCKYGLKKDSNGCDTCECSSPCDGVVCPDTSICVPMPVDCVSGPCPEVPRCVVNPCLIGSPRLDQSTAQPIKCNDNNDCIGSAGSWYCSQYRSDSGVCCPGREPRWSPGTCPPTVAPNGDCSRHCLIDEQCPSSQKCCFNGCGLSCVAAVFSAPPPQVIHIGECLETKPLGAFCVQRGKDPECTTDGDCSALRKCCSDGCTRRCTAPDLTAHCVHARLAALAIYESDSSVFVPECDSNGDYTPIQTHYGLKWCVDKIGREVPGTKTIHQVNCKEPRPCPVRACHKHCPFGYRTDNAGCTVCDCIVPCELVQCQAGFICRMVQPRCYTKDCPPIARCLPNICPVGEPLISPGADHLAECDVQRSCPAGHFCTQNGYERRSFCCPGHAPPPSPITCPPVALTTNAVDSSACVVACRRASDCPQQSVCCFNGCGTSCQFETASESLSATSQPVLVGVPSNNRHSTVIKATANIGDPLRPTVGAGNIVRSSVDNHPFNVPVNRRPAIRPVRPQKKNPETVASVPTAVASIVSAGIPSMMNRLTQTGPISAVQKVGVCPSLLLNPGCREECLADADCASFSKCCKASCGTRCVEPTVTSACFHRLSAFTQEWPLLPPPVQCEPDGTFREIQCDFRTRQCWCVDSTGVEVIGTRTDNNQDVPLCKRPKICSVSCRHSSCDYGIRVDANGCPHNGVCLCKNPCDDLACSLHKTCALVSVQCDRDPCPPVPKCLTSPCDSNYVARDLYGNAFSCRNDSCPRGKCVIGVGETVGICCQTPQTTEMPAYIKARSNCVLYRNAIEDLRRRGVHGIHEPACNQKTGLFLRIQCESSGTCWCVDVETGRPVPGSRRSNSVGQNVCEAPRICPIQCSRSMCPYGPVLEQNFCPFPDCRCSSPCDSVTCKGNEVCVLRTPSCSSNNCIPLPTCENLPCNVGDRPVIDPRTKRQFYCRESGEICPTGFYCTGFDAEGAGVCCPGREPLLTKAKTSSCPHGDPFASSSDGTPLACSSKINSCPSTHYCSTHPGEKVGICCVSKRYVCGLKPERGPCSVTVPRYFYSPLNQTCSSFDYGGCSGNLNNFATKEHCEAFCDGVGADLLTPYLDEASGTMETYELGFSLTGPQIPSSSRKRAQEGLAEFLTQRFSLSKSSIDDVIILDDNTARFTIKDPHASRIAKSISEAVTSGLELHLNGYFYRAEPHTWFAHQVAEHLPSSAAKTIFWILLSAALIFAGVVVIGLCATCAILFRSSRSKDCSSNSTERISSPSEIVSHSIFTGHPQRRPSLRQDLTHYPSNATTRSARSIPQIPAISIERSRSTTYYC</sequence>
<dbReference type="SUPFAM" id="SSF57610">
    <property type="entry name" value="Thyroglobulin type-1 domain"/>
    <property type="match status" value="6"/>
</dbReference>
<dbReference type="InterPro" id="IPR011061">
    <property type="entry name" value="Hirudin/antistatin"/>
</dbReference>
<dbReference type="InterPro" id="IPR006150">
    <property type="entry name" value="Cys_repeat_1"/>
</dbReference>
<feature type="domain" description="WAP" evidence="8">
    <location>
        <begin position="1033"/>
        <end position="1079"/>
    </location>
</feature>
<dbReference type="InterPro" id="IPR020901">
    <property type="entry name" value="Prtase_inh_Kunz-CS"/>
</dbReference>
<dbReference type="GO" id="GO:0005615">
    <property type="term" value="C:extracellular space"/>
    <property type="evidence" value="ECO:0007669"/>
    <property type="project" value="TreeGrafter"/>
</dbReference>
<dbReference type="PANTHER" id="PTHR19441:SF95">
    <property type="entry name" value="PERLWAPIN ISOFORM X1"/>
    <property type="match status" value="1"/>
</dbReference>
<keyword evidence="3" id="KW-1133">Transmembrane helix</keyword>
<feature type="signal peptide" evidence="4">
    <location>
        <begin position="1"/>
        <end position="21"/>
    </location>
</feature>
<dbReference type="PROSITE" id="PS50279">
    <property type="entry name" value="BPTI_KUNITZ_2"/>
    <property type="match status" value="1"/>
</dbReference>
<feature type="disulfide bond" evidence="2">
    <location>
        <begin position="1556"/>
        <end position="1563"/>
    </location>
</feature>
<dbReference type="InterPro" id="IPR000716">
    <property type="entry name" value="Thyroglobulin_1"/>
</dbReference>
<dbReference type="WBParaSite" id="HCON_00130415-00001">
    <property type="protein sequence ID" value="HCON_00130415-00001"/>
    <property type="gene ID" value="HCON_00130415"/>
</dbReference>
<evidence type="ECO:0000259" key="6">
    <source>
        <dbReference type="PROSITE" id="PS51162"/>
    </source>
</evidence>
<dbReference type="InterPro" id="IPR036857">
    <property type="entry name" value="Thyroglobulin_1_sf"/>
</dbReference>
<feature type="domain" description="WAP" evidence="8">
    <location>
        <begin position="513"/>
        <end position="564"/>
    </location>
</feature>
<feature type="domain" description="Thyroglobulin type-1" evidence="6">
    <location>
        <begin position="854"/>
        <end position="914"/>
    </location>
</feature>
<feature type="domain" description="WAP" evidence="8">
    <location>
        <begin position="435"/>
        <end position="482"/>
    </location>
</feature>
<dbReference type="PROSITE" id="PS51252">
    <property type="entry name" value="ANTISTASIN"/>
    <property type="match status" value="2"/>
</dbReference>
<feature type="chain" id="PRO_5029820937" evidence="4">
    <location>
        <begin position="22"/>
        <end position="2239"/>
    </location>
</feature>
<feature type="domain" description="BPTI/Kunitz inhibitor" evidence="5">
    <location>
        <begin position="1959"/>
        <end position="2009"/>
    </location>
</feature>
<dbReference type="PROSITE" id="PS51390">
    <property type="entry name" value="WAP"/>
    <property type="match status" value="9"/>
</dbReference>
<dbReference type="InterPro" id="IPR050514">
    <property type="entry name" value="WAP_four-disulfide_core"/>
</dbReference>
<feature type="domain" description="WAP" evidence="8">
    <location>
        <begin position="88"/>
        <end position="131"/>
    </location>
</feature>
<feature type="domain" description="WAP" evidence="8">
    <location>
        <begin position="200"/>
        <end position="247"/>
    </location>
</feature>
<dbReference type="Pfam" id="PF00014">
    <property type="entry name" value="Kunitz_BPTI"/>
    <property type="match status" value="1"/>
</dbReference>
<dbReference type="InterPro" id="IPR002223">
    <property type="entry name" value="Kunitz_BPTI"/>
</dbReference>
<dbReference type="Proteomes" id="UP000025227">
    <property type="component" value="Unplaced"/>
</dbReference>
<dbReference type="InterPro" id="IPR036880">
    <property type="entry name" value="Kunitz_BPTI_sf"/>
</dbReference>
<dbReference type="PANTHER" id="PTHR19441">
    <property type="entry name" value="WHEY ACDIC PROTEIN WAP"/>
    <property type="match status" value="1"/>
</dbReference>
<keyword evidence="1 2" id="KW-1015">Disulfide bond</keyword>
<feature type="domain" description="Thyroglobulin type-1" evidence="6">
    <location>
        <begin position="1139"/>
        <end position="1207"/>
    </location>
</feature>
<feature type="domain" description="Antistasin-like" evidence="7">
    <location>
        <begin position="632"/>
        <end position="657"/>
    </location>
</feature>
<feature type="domain" description="WAP" evidence="8">
    <location>
        <begin position="1086"/>
        <end position="1137"/>
    </location>
</feature>
<evidence type="ECO:0000256" key="1">
    <source>
        <dbReference type="ARBA" id="ARBA00023157"/>
    </source>
</evidence>
<dbReference type="Pfam" id="PF02822">
    <property type="entry name" value="Antistasin"/>
    <property type="match status" value="3"/>
</dbReference>
<evidence type="ECO:0000256" key="2">
    <source>
        <dbReference type="PROSITE-ProRule" id="PRU00500"/>
    </source>
</evidence>
<reference evidence="10" key="1">
    <citation type="submission" date="2020-12" db="UniProtKB">
        <authorList>
            <consortium name="WormBaseParasite"/>
        </authorList>
    </citation>
    <scope>IDENTIFICATION</scope>
    <source>
        <strain evidence="10">MHco3</strain>
    </source>
</reference>
<dbReference type="SMART" id="SM00289">
    <property type="entry name" value="WR1"/>
    <property type="match status" value="8"/>
</dbReference>
<feature type="domain" description="WAP" evidence="8">
    <location>
        <begin position="1475"/>
        <end position="1520"/>
    </location>
</feature>
<dbReference type="CDD" id="cd00191">
    <property type="entry name" value="TY"/>
    <property type="match status" value="6"/>
</dbReference>
<dbReference type="SMART" id="SM00274">
    <property type="entry name" value="FOLN"/>
    <property type="match status" value="4"/>
</dbReference>
<dbReference type="InterPro" id="IPR004094">
    <property type="entry name" value="Antistasin-like"/>
</dbReference>
<dbReference type="SMART" id="SM00217">
    <property type="entry name" value="WAP"/>
    <property type="match status" value="9"/>
</dbReference>
<keyword evidence="3" id="KW-0472">Membrane</keyword>
<dbReference type="SMART" id="SM00131">
    <property type="entry name" value="KU"/>
    <property type="match status" value="1"/>
</dbReference>
<evidence type="ECO:0000256" key="4">
    <source>
        <dbReference type="SAM" id="SignalP"/>
    </source>
</evidence>
<feature type="transmembrane region" description="Helical" evidence="3">
    <location>
        <begin position="2137"/>
        <end position="2164"/>
    </location>
</feature>
<dbReference type="SUPFAM" id="SSF57262">
    <property type="entry name" value="Leech antihemostatic proteins"/>
    <property type="match status" value="1"/>
</dbReference>
<feature type="domain" description="WAP" evidence="8">
    <location>
        <begin position="741"/>
        <end position="790"/>
    </location>
</feature>
<dbReference type="Gene3D" id="2.10.22.10">
    <property type="entry name" value="Antistasin, domain 1"/>
    <property type="match status" value="1"/>
</dbReference>
<feature type="domain" description="Antistasin-like" evidence="7">
    <location>
        <begin position="1207"/>
        <end position="1232"/>
    </location>
</feature>
<proteinExistence type="predicted"/>
<evidence type="ECO:0000313" key="9">
    <source>
        <dbReference type="Proteomes" id="UP000025227"/>
    </source>
</evidence>
<dbReference type="InterPro" id="IPR036645">
    <property type="entry name" value="Elafin-like_sf"/>
</dbReference>
<dbReference type="Pfam" id="PF14625">
    <property type="entry name" value="Lustrin_cystein"/>
    <property type="match status" value="5"/>
</dbReference>
<dbReference type="Gene3D" id="4.10.410.10">
    <property type="entry name" value="Pancreatic trypsin inhibitor Kunitz domain"/>
    <property type="match status" value="1"/>
</dbReference>
<dbReference type="OrthoDB" id="5853592at2759"/>
<dbReference type="SMART" id="SM00211">
    <property type="entry name" value="TY"/>
    <property type="match status" value="6"/>
</dbReference>
<dbReference type="GO" id="GO:0004867">
    <property type="term" value="F:serine-type endopeptidase inhibitor activity"/>
    <property type="evidence" value="ECO:0007669"/>
    <property type="project" value="InterPro"/>
</dbReference>
<feature type="domain" description="Thyroglobulin type-1" evidence="6">
    <location>
        <begin position="1522"/>
        <end position="1587"/>
    </location>
</feature>
<dbReference type="InterPro" id="IPR008197">
    <property type="entry name" value="WAP_dom"/>
</dbReference>
<dbReference type="OMA" id="CCVSKRY"/>
<dbReference type="PROSITE" id="PS00280">
    <property type="entry name" value="BPTI_KUNITZ_1"/>
    <property type="match status" value="1"/>
</dbReference>
<keyword evidence="9" id="KW-1185">Reference proteome</keyword>
<dbReference type="PROSITE" id="PS51162">
    <property type="entry name" value="THYROGLOBULIN_1_2"/>
    <property type="match status" value="6"/>
</dbReference>
<feature type="domain" description="Thyroglobulin type-1" evidence="6">
    <location>
        <begin position="249"/>
        <end position="317"/>
    </location>
</feature>
<evidence type="ECO:0000313" key="10">
    <source>
        <dbReference type="WBParaSite" id="HCON_00130415-00001"/>
    </source>
</evidence>
<feature type="domain" description="Thyroglobulin type-1" evidence="6">
    <location>
        <begin position="1712"/>
        <end position="1781"/>
    </location>
</feature>
<dbReference type="Gene3D" id="4.10.800.10">
    <property type="entry name" value="Thyroglobulin type-1"/>
    <property type="match status" value="6"/>
</dbReference>
<dbReference type="SUPFAM" id="SSF57256">
    <property type="entry name" value="Elafin-like"/>
    <property type="match status" value="5"/>
</dbReference>
<evidence type="ECO:0000259" key="8">
    <source>
        <dbReference type="PROSITE" id="PS51390"/>
    </source>
</evidence>
<dbReference type="SUPFAM" id="SSF57362">
    <property type="entry name" value="BPTI-like"/>
    <property type="match status" value="1"/>
</dbReference>
<keyword evidence="3" id="KW-0812">Transmembrane</keyword>
<feature type="domain" description="WAP" evidence="8">
    <location>
        <begin position="803"/>
        <end position="852"/>
    </location>
</feature>
<dbReference type="PROSITE" id="PS00484">
    <property type="entry name" value="THYROGLOBULIN_1_1"/>
    <property type="match status" value="3"/>
</dbReference>
<dbReference type="CDD" id="cd00109">
    <property type="entry name" value="Kunitz-type"/>
    <property type="match status" value="1"/>
</dbReference>
<comment type="caution">
    <text evidence="2">Lacks conserved residue(s) required for the propagation of feature annotation.</text>
</comment>
<evidence type="ECO:0000256" key="3">
    <source>
        <dbReference type="SAM" id="Phobius"/>
    </source>
</evidence>
<dbReference type="Gene3D" id="4.10.75.10">
    <property type="entry name" value="Elafin-like"/>
    <property type="match status" value="9"/>
</dbReference>
<accession>A0A7I4YRZ3</accession>